<name>A0A6N2LS09_SALVM</name>
<accession>A0A6N2LS09</accession>
<feature type="compositionally biased region" description="Polar residues" evidence="1">
    <location>
        <begin position="7"/>
        <end position="19"/>
    </location>
</feature>
<evidence type="ECO:0000256" key="1">
    <source>
        <dbReference type="SAM" id="MobiDB-lite"/>
    </source>
</evidence>
<dbReference type="EMBL" id="CAADRP010001596">
    <property type="protein sequence ID" value="VFU43054.1"/>
    <property type="molecule type" value="Genomic_DNA"/>
</dbReference>
<proteinExistence type="predicted"/>
<evidence type="ECO:0000313" key="2">
    <source>
        <dbReference type="EMBL" id="VFU43054.1"/>
    </source>
</evidence>
<organism evidence="2">
    <name type="scientific">Salix viminalis</name>
    <name type="common">Common osier</name>
    <name type="synonym">Basket willow</name>
    <dbReference type="NCBI Taxonomy" id="40686"/>
    <lineage>
        <taxon>Eukaryota</taxon>
        <taxon>Viridiplantae</taxon>
        <taxon>Streptophyta</taxon>
        <taxon>Embryophyta</taxon>
        <taxon>Tracheophyta</taxon>
        <taxon>Spermatophyta</taxon>
        <taxon>Magnoliopsida</taxon>
        <taxon>eudicotyledons</taxon>
        <taxon>Gunneridae</taxon>
        <taxon>Pentapetalae</taxon>
        <taxon>rosids</taxon>
        <taxon>fabids</taxon>
        <taxon>Malpighiales</taxon>
        <taxon>Salicaceae</taxon>
        <taxon>Saliceae</taxon>
        <taxon>Salix</taxon>
    </lineage>
</organism>
<feature type="region of interest" description="Disordered" evidence="1">
    <location>
        <begin position="1"/>
        <end position="21"/>
    </location>
</feature>
<reference evidence="2" key="1">
    <citation type="submission" date="2019-03" db="EMBL/GenBank/DDBJ databases">
        <authorList>
            <person name="Mank J."/>
            <person name="Almeida P."/>
        </authorList>
    </citation>
    <scope>NUCLEOTIDE SEQUENCE</scope>
    <source>
        <strain evidence="2">78183</strain>
    </source>
</reference>
<protein>
    <submittedName>
        <fullName evidence="2">Uncharacterized protein</fullName>
    </submittedName>
</protein>
<gene>
    <name evidence="2" type="ORF">SVIM_LOCUS262261</name>
</gene>
<sequence length="72" mass="8302">MLREIRNQNSSKQNNTQDRFFNAKTLTKERDKEDLGSGCLLKRGFISLIHSITLLKAVCTADQIGINMKNWF</sequence>
<dbReference type="AlphaFoldDB" id="A0A6N2LS09"/>